<feature type="compositionally biased region" description="Pro residues" evidence="1">
    <location>
        <begin position="813"/>
        <end position="824"/>
    </location>
</feature>
<dbReference type="Pfam" id="PF08238">
    <property type="entry name" value="Sel1"/>
    <property type="match status" value="4"/>
</dbReference>
<dbReference type="InterPro" id="IPR011990">
    <property type="entry name" value="TPR-like_helical_dom_sf"/>
</dbReference>
<feature type="region of interest" description="Disordered" evidence="1">
    <location>
        <begin position="802"/>
        <end position="862"/>
    </location>
</feature>
<dbReference type="EMBL" id="QNRK01000005">
    <property type="protein sequence ID" value="RBP16564.1"/>
    <property type="molecule type" value="Genomic_DNA"/>
</dbReference>
<dbReference type="AlphaFoldDB" id="A0A366FPD0"/>
<sequence>MSRSTAWDIASVSPGARSLAERAASRAGVSIEQWLDQAIVVHAADPDAPPARVGPAMAERPVATDETPARAVQPPSYGAESARDLQERLRATAGPLTRRAPSPEQGVSEVAAGVATAPGPAQADRPLPPPLRVTPTLAPTAAASPPDPARDGRKPPAFDLQSALSEIASRRRALDAHLAHDGLGQRPPAGAGPAGDDGPTGAAASASSGDLRLGLRDLSGKLDALRREWRGARARDHDVAALEEELAAVRRSLAGLAPAAPGHGLAQSPGWPTRAGAPPRRDDRDEWLLAAVNRIALELRDALDSRRPEAAADLDRRIESLGARIDALAGAVPSGEVVEAIRRQMEEVHDLLIAAARRSLPLDRLDDQISRLVDQVERLAAKPPAFDPAQTEELLALMRRPAATAEVEPALASIDARLEAIAGSLPEDRFAGLQASLTAIEASLAAAERESVPALVRDLAARADAAESRERERPDIAPLLSQVIERLDRIPAASLAAIEQELRAIQAGVDRLGATAPIADETADQLAEAIARRLEGLFAGAAGGGGRLAEIDGRLDLVSVRLDEVDALERAARDVLDKLRRGDEPPASDLADQIAALRRERAAADQRAETLLQGVQEVIDRLVDRLSGAAADRPPIARDRPREPARTPTIRIVDPSALDALDLFDPPRPPVRRDLASDRVANAASARLDGDRLLEPGAAPERASAAGDGVQGQASGGRANAAISAHIAAARRAAQSAVAHPDAKSAASWPNVERNVRHAGRFCAEHKRSLLLAAALAMAIAAAARMMSGHPLLPQWYGKDAPPAPAADALSRPTPPAAPGPRTPPAAIDTAPTGSIGRDRPSLESRRDSGPPIPDLSAALPAGVTPPLRDAVLAGSPAAEYDLAQRLFDGRGLGQDQAAAASWFERAASAGFAPAAFRLGALYQKGVGVQRDPAAAKRWYTAAARAGNARAAHNLGVMEAEPADEKADYAEAAQWFRKAGQMGVRDSQYNLAVLYARGLGVERDLGQAWVWFSLAASQGDAEAARKRDEVAAKMDPAGRAAAADALSRFKVAAPDPAANDVAPISGSGGDPAPAQASGAAPAAP</sequence>
<feature type="compositionally biased region" description="Low complexity" evidence="1">
    <location>
        <begin position="182"/>
        <end position="208"/>
    </location>
</feature>
<feature type="compositionally biased region" description="Basic and acidic residues" evidence="1">
    <location>
        <begin position="81"/>
        <end position="90"/>
    </location>
</feature>
<feature type="compositionally biased region" description="Low complexity" evidence="1">
    <location>
        <begin position="110"/>
        <end position="125"/>
    </location>
</feature>
<dbReference type="SMART" id="SM00671">
    <property type="entry name" value="SEL1"/>
    <property type="match status" value="4"/>
</dbReference>
<feature type="compositionally biased region" description="Low complexity" evidence="1">
    <location>
        <begin position="133"/>
        <end position="144"/>
    </location>
</feature>
<dbReference type="SUPFAM" id="SSF81901">
    <property type="entry name" value="HCP-like"/>
    <property type="match status" value="1"/>
</dbReference>
<protein>
    <submittedName>
        <fullName evidence="2">Localization factor PodJL</fullName>
    </submittedName>
</protein>
<dbReference type="Proteomes" id="UP000253529">
    <property type="component" value="Unassembled WGS sequence"/>
</dbReference>
<dbReference type="Gene3D" id="1.25.40.10">
    <property type="entry name" value="Tetratricopeptide repeat domain"/>
    <property type="match status" value="1"/>
</dbReference>
<dbReference type="RefSeq" id="WP_147262667.1">
    <property type="nucleotide sequence ID" value="NZ_QNRK01000005.1"/>
</dbReference>
<organism evidence="2 3">
    <name type="scientific">Roseiarcus fermentans</name>
    <dbReference type="NCBI Taxonomy" id="1473586"/>
    <lineage>
        <taxon>Bacteria</taxon>
        <taxon>Pseudomonadati</taxon>
        <taxon>Pseudomonadota</taxon>
        <taxon>Alphaproteobacteria</taxon>
        <taxon>Hyphomicrobiales</taxon>
        <taxon>Roseiarcaceae</taxon>
        <taxon>Roseiarcus</taxon>
    </lineage>
</organism>
<keyword evidence="3" id="KW-1185">Reference proteome</keyword>
<feature type="compositionally biased region" description="Basic and acidic residues" evidence="1">
    <location>
        <begin position="837"/>
        <end position="849"/>
    </location>
</feature>
<proteinExistence type="predicted"/>
<feature type="compositionally biased region" description="Basic and acidic residues" evidence="1">
    <location>
        <begin position="635"/>
        <end position="645"/>
    </location>
</feature>
<dbReference type="PANTHER" id="PTHR11102:SF160">
    <property type="entry name" value="ERAD-ASSOCIATED E3 UBIQUITIN-PROTEIN LIGASE COMPONENT HRD3"/>
    <property type="match status" value="1"/>
</dbReference>
<dbReference type="PANTHER" id="PTHR11102">
    <property type="entry name" value="SEL-1-LIKE PROTEIN"/>
    <property type="match status" value="1"/>
</dbReference>
<dbReference type="InterPro" id="IPR050767">
    <property type="entry name" value="Sel1_AlgK"/>
</dbReference>
<gene>
    <name evidence="2" type="ORF">DFR50_105208</name>
</gene>
<evidence type="ECO:0000256" key="1">
    <source>
        <dbReference type="SAM" id="MobiDB-lite"/>
    </source>
</evidence>
<feature type="region of interest" description="Disordered" evidence="1">
    <location>
        <begin position="630"/>
        <end position="652"/>
    </location>
</feature>
<accession>A0A366FPD0</accession>
<dbReference type="OrthoDB" id="5295703at2"/>
<dbReference type="InterPro" id="IPR006597">
    <property type="entry name" value="Sel1-like"/>
</dbReference>
<feature type="region of interest" description="Disordered" evidence="1">
    <location>
        <begin position="1057"/>
        <end position="1084"/>
    </location>
</feature>
<reference evidence="2 3" key="1">
    <citation type="submission" date="2018-06" db="EMBL/GenBank/DDBJ databases">
        <title>Genomic Encyclopedia of Type Strains, Phase IV (KMG-IV): sequencing the most valuable type-strain genomes for metagenomic binning, comparative biology and taxonomic classification.</title>
        <authorList>
            <person name="Goeker M."/>
        </authorList>
    </citation>
    <scope>NUCLEOTIDE SEQUENCE [LARGE SCALE GENOMIC DNA]</scope>
    <source>
        <strain evidence="2 3">DSM 24875</strain>
    </source>
</reference>
<name>A0A366FPD0_9HYPH</name>
<feature type="region of interest" description="Disordered" evidence="1">
    <location>
        <begin position="181"/>
        <end position="208"/>
    </location>
</feature>
<comment type="caution">
    <text evidence="2">The sequence shown here is derived from an EMBL/GenBank/DDBJ whole genome shotgun (WGS) entry which is preliminary data.</text>
</comment>
<evidence type="ECO:0000313" key="2">
    <source>
        <dbReference type="EMBL" id="RBP16564.1"/>
    </source>
</evidence>
<evidence type="ECO:0000313" key="3">
    <source>
        <dbReference type="Proteomes" id="UP000253529"/>
    </source>
</evidence>
<feature type="region of interest" description="Disordered" evidence="1">
    <location>
        <begin position="46"/>
        <end position="157"/>
    </location>
</feature>
<feature type="region of interest" description="Disordered" evidence="1">
    <location>
        <begin position="260"/>
        <end position="281"/>
    </location>
</feature>